<reference evidence="1 2" key="1">
    <citation type="submission" date="2015-08" db="EMBL/GenBank/DDBJ databases">
        <title>Next Generation Sequencing and Analysis of the Genome of Puccinia sorghi L Schw, the Causal Agent of Maize Common Rust.</title>
        <authorList>
            <person name="Rochi L."/>
            <person name="Burguener G."/>
            <person name="Darino M."/>
            <person name="Turjanski A."/>
            <person name="Kreff E."/>
            <person name="Dieguez M.J."/>
            <person name="Sacco F."/>
        </authorList>
    </citation>
    <scope>NUCLEOTIDE SEQUENCE [LARGE SCALE GENOMIC DNA]</scope>
    <source>
        <strain evidence="1 2">RO10H11247</strain>
    </source>
</reference>
<evidence type="ECO:0000313" key="1">
    <source>
        <dbReference type="EMBL" id="KNZ45671.1"/>
    </source>
</evidence>
<dbReference type="VEuPathDB" id="FungiDB:VP01_7926g1"/>
<protein>
    <submittedName>
        <fullName evidence="1">Uncharacterized protein</fullName>
    </submittedName>
</protein>
<proteinExistence type="predicted"/>
<dbReference type="EMBL" id="LAVV01013412">
    <property type="protein sequence ID" value="KNZ45671.1"/>
    <property type="molecule type" value="Genomic_DNA"/>
</dbReference>
<dbReference type="AlphaFoldDB" id="A0A0L6UAX0"/>
<dbReference type="OrthoDB" id="10562749at2759"/>
<keyword evidence="2" id="KW-1185">Reference proteome</keyword>
<comment type="caution">
    <text evidence="1">The sequence shown here is derived from an EMBL/GenBank/DDBJ whole genome shotgun (WGS) entry which is preliminary data.</text>
</comment>
<dbReference type="Proteomes" id="UP000037035">
    <property type="component" value="Unassembled WGS sequence"/>
</dbReference>
<organism evidence="1 2">
    <name type="scientific">Puccinia sorghi</name>
    <dbReference type="NCBI Taxonomy" id="27349"/>
    <lineage>
        <taxon>Eukaryota</taxon>
        <taxon>Fungi</taxon>
        <taxon>Dikarya</taxon>
        <taxon>Basidiomycota</taxon>
        <taxon>Pucciniomycotina</taxon>
        <taxon>Pucciniomycetes</taxon>
        <taxon>Pucciniales</taxon>
        <taxon>Pucciniaceae</taxon>
        <taxon>Puccinia</taxon>
    </lineage>
</organism>
<name>A0A0L6UAX0_9BASI</name>
<accession>A0A0L6UAX0</accession>
<sequence>MGSMKRLAQILQQEPNFWMKNHNLIKKYNLPSFSDLSYGETTADSTTSPHITFITNSSFNPPPPMQILRIYLNLPLLYSFPLVLLMGPE</sequence>
<evidence type="ECO:0000313" key="2">
    <source>
        <dbReference type="Proteomes" id="UP000037035"/>
    </source>
</evidence>
<gene>
    <name evidence="1" type="ORF">VP01_7926g1</name>
</gene>